<evidence type="ECO:0000259" key="1">
    <source>
        <dbReference type="PROSITE" id="PS50846"/>
    </source>
</evidence>
<protein>
    <recommendedName>
        <fullName evidence="1">HMA domain-containing protein</fullName>
    </recommendedName>
</protein>
<evidence type="ECO:0000313" key="3">
    <source>
        <dbReference type="Proteomes" id="UP000075901"/>
    </source>
</evidence>
<dbReference type="GO" id="GO:0046872">
    <property type="term" value="F:metal ion binding"/>
    <property type="evidence" value="ECO:0007669"/>
    <property type="project" value="InterPro"/>
</dbReference>
<dbReference type="Pfam" id="PF00403">
    <property type="entry name" value="HMA"/>
    <property type="match status" value="1"/>
</dbReference>
<dbReference type="PANTHER" id="PTHR38339:SF1">
    <property type="entry name" value="TRANSGLUTAMINASE-LIKE DOMAIN-CONTAINING PROTEIN"/>
    <property type="match status" value="1"/>
</dbReference>
<organism evidence="2 3">
    <name type="scientific">Anopheles maculatus</name>
    <dbReference type="NCBI Taxonomy" id="74869"/>
    <lineage>
        <taxon>Eukaryota</taxon>
        <taxon>Metazoa</taxon>
        <taxon>Ecdysozoa</taxon>
        <taxon>Arthropoda</taxon>
        <taxon>Hexapoda</taxon>
        <taxon>Insecta</taxon>
        <taxon>Pterygota</taxon>
        <taxon>Neoptera</taxon>
        <taxon>Endopterygota</taxon>
        <taxon>Diptera</taxon>
        <taxon>Nematocera</taxon>
        <taxon>Culicoidea</taxon>
        <taxon>Culicidae</taxon>
        <taxon>Anophelinae</taxon>
        <taxon>Anopheles</taxon>
        <taxon>Anopheles maculatus group</taxon>
    </lineage>
</organism>
<reference evidence="3" key="1">
    <citation type="submission" date="2013-09" db="EMBL/GenBank/DDBJ databases">
        <title>The Genome Sequence of Anopheles maculatus species B.</title>
        <authorList>
            <consortium name="The Broad Institute Genomics Platform"/>
            <person name="Neafsey D.E."/>
            <person name="Besansky N."/>
            <person name="Howell P."/>
            <person name="Walton C."/>
            <person name="Young S.K."/>
            <person name="Zeng Q."/>
            <person name="Gargeya S."/>
            <person name="Fitzgerald M."/>
            <person name="Haas B."/>
            <person name="Abouelleil A."/>
            <person name="Allen A.W."/>
            <person name="Alvarado L."/>
            <person name="Arachchi H.M."/>
            <person name="Berlin A.M."/>
            <person name="Chapman S.B."/>
            <person name="Gainer-Dewar J."/>
            <person name="Goldberg J."/>
            <person name="Griggs A."/>
            <person name="Gujja S."/>
            <person name="Hansen M."/>
            <person name="Howarth C."/>
            <person name="Imamovic A."/>
            <person name="Ireland A."/>
            <person name="Larimer J."/>
            <person name="McCowan C."/>
            <person name="Murphy C."/>
            <person name="Pearson M."/>
            <person name="Poon T.W."/>
            <person name="Priest M."/>
            <person name="Roberts A."/>
            <person name="Saif S."/>
            <person name="Shea T."/>
            <person name="Sisk P."/>
            <person name="Sykes S."/>
            <person name="Wortman J."/>
            <person name="Nusbaum C."/>
            <person name="Birren B."/>
        </authorList>
    </citation>
    <scope>NUCLEOTIDE SEQUENCE [LARGE SCALE GENOMIC DNA]</scope>
    <source>
        <strain evidence="3">maculatus3</strain>
    </source>
</reference>
<dbReference type="InterPro" id="IPR006121">
    <property type="entry name" value="HMA_dom"/>
</dbReference>
<dbReference type="InterPro" id="IPR036163">
    <property type="entry name" value="HMA_dom_sf"/>
</dbReference>
<dbReference type="CDD" id="cd00371">
    <property type="entry name" value="HMA"/>
    <property type="match status" value="1"/>
</dbReference>
<sequence length="206" mass="22741">TRKLSNYSKKAFGSADEQGVAKISGGQHCRAMFWLAGFGWLPADPADVTKMRLAEKKENGDPAVEAVGDYLFGNWEMNWVGFNYARDFALSPVAEQGDLNNFGYPYAEVDGDPLNFYDPAEFSYDYQTWAENKKVTIDIKDMTCSLCVISINKALRSTDGVIKAKASLKTHQAEVIVPEGFENQALLTAISRTGYTGEIQEVVSVP</sequence>
<proteinExistence type="predicted"/>
<dbReference type="PANTHER" id="PTHR38339">
    <property type="entry name" value="TRANSGLUTAMINASE DOMAIN PROTEIN"/>
    <property type="match status" value="1"/>
</dbReference>
<dbReference type="EnsemblMetazoa" id="AMAM021524-RA">
    <property type="protein sequence ID" value="AMAM021524-PA"/>
    <property type="gene ID" value="AMAM021524"/>
</dbReference>
<dbReference type="Proteomes" id="UP000075901">
    <property type="component" value="Unassembled WGS sequence"/>
</dbReference>
<dbReference type="PROSITE" id="PS50846">
    <property type="entry name" value="HMA_2"/>
    <property type="match status" value="1"/>
</dbReference>
<dbReference type="Gene3D" id="3.30.70.100">
    <property type="match status" value="1"/>
</dbReference>
<dbReference type="SUPFAM" id="SSF55008">
    <property type="entry name" value="HMA, heavy metal-associated domain"/>
    <property type="match status" value="1"/>
</dbReference>
<feature type="domain" description="HMA" evidence="1">
    <location>
        <begin position="133"/>
        <end position="198"/>
    </location>
</feature>
<accession>A0A182T832</accession>
<evidence type="ECO:0000313" key="2">
    <source>
        <dbReference type="EnsemblMetazoa" id="AMAM021524-PA"/>
    </source>
</evidence>
<reference evidence="2" key="2">
    <citation type="submission" date="2020-05" db="UniProtKB">
        <authorList>
            <consortium name="EnsemblMetazoa"/>
        </authorList>
    </citation>
    <scope>IDENTIFICATION</scope>
    <source>
        <strain evidence="2">maculatus3</strain>
    </source>
</reference>
<name>A0A182T832_9DIPT</name>
<dbReference type="AlphaFoldDB" id="A0A182T832"/>
<dbReference type="VEuPathDB" id="VectorBase:AMAM021524"/>
<keyword evidence="3" id="KW-1185">Reference proteome</keyword>